<proteinExistence type="predicted"/>
<gene>
    <name evidence="2" type="ORF">DTER00134_LOCUS1121</name>
</gene>
<evidence type="ECO:0000256" key="1">
    <source>
        <dbReference type="SAM" id="MobiDB-lite"/>
    </source>
</evidence>
<feature type="compositionally biased region" description="Gly residues" evidence="1">
    <location>
        <begin position="29"/>
        <end position="38"/>
    </location>
</feature>
<reference evidence="2" key="1">
    <citation type="submission" date="2021-01" db="EMBL/GenBank/DDBJ databases">
        <authorList>
            <person name="Corre E."/>
            <person name="Pelletier E."/>
            <person name="Niang G."/>
            <person name="Scheremetjew M."/>
            <person name="Finn R."/>
            <person name="Kale V."/>
            <person name="Holt S."/>
            <person name="Cochrane G."/>
            <person name="Meng A."/>
            <person name="Brown T."/>
            <person name="Cohen L."/>
        </authorList>
    </citation>
    <scope>NUCLEOTIDE SEQUENCE</scope>
    <source>
        <strain evidence="2">CCMP1320</strain>
    </source>
</reference>
<accession>A0A7S3VI93</accession>
<feature type="compositionally biased region" description="Low complexity" evidence="1">
    <location>
        <begin position="114"/>
        <end position="134"/>
    </location>
</feature>
<protein>
    <submittedName>
        <fullName evidence="2">Uncharacterized protein</fullName>
    </submittedName>
</protein>
<evidence type="ECO:0000313" key="2">
    <source>
        <dbReference type="EMBL" id="CAE0486082.1"/>
    </source>
</evidence>
<dbReference type="EMBL" id="HBIP01002692">
    <property type="protein sequence ID" value="CAE0486082.1"/>
    <property type="molecule type" value="Transcribed_RNA"/>
</dbReference>
<feature type="compositionally biased region" description="Low complexity" evidence="1">
    <location>
        <begin position="78"/>
        <end position="88"/>
    </location>
</feature>
<feature type="compositionally biased region" description="Polar residues" evidence="1">
    <location>
        <begin position="91"/>
        <end position="102"/>
    </location>
</feature>
<name>A0A7S3VI93_DUNTE</name>
<dbReference type="AlphaFoldDB" id="A0A7S3VI93"/>
<feature type="compositionally biased region" description="Basic and acidic residues" evidence="1">
    <location>
        <begin position="215"/>
        <end position="224"/>
    </location>
</feature>
<feature type="compositionally biased region" description="Polar residues" evidence="1">
    <location>
        <begin position="55"/>
        <end position="67"/>
    </location>
</feature>
<sequence length="277" mass="29675">MFVPVDENAGLLHHGIHDKENSSSFVVGGSRGLAGSSGPGKNVLQPPSGRKALGNITNTTSKHQSGSSFGGAPEKGGKAAAPARRAFGVDITNSGALKQQQPLGDPSSVKRKPLQPLEPQQTLQTTQKQQLLPKSRAEVYAEGGVERLAGKSFREQEADRLQREERDIDQRVKQLTSAMGMWKPQGVSTHSDFEDDDLSGLSMTPSRLRPWSVQRRNEAAHSLDADDVPLLLPDSPTPPAAGQGRIGSSNAAGLQQRAPLITILPDPELDLDFDELM</sequence>
<organism evidence="2">
    <name type="scientific">Dunaliella tertiolecta</name>
    <name type="common">Green alga</name>
    <dbReference type="NCBI Taxonomy" id="3047"/>
    <lineage>
        <taxon>Eukaryota</taxon>
        <taxon>Viridiplantae</taxon>
        <taxon>Chlorophyta</taxon>
        <taxon>core chlorophytes</taxon>
        <taxon>Chlorophyceae</taxon>
        <taxon>CS clade</taxon>
        <taxon>Chlamydomonadales</taxon>
        <taxon>Dunaliellaceae</taxon>
        <taxon>Dunaliella</taxon>
    </lineage>
</organism>
<feature type="region of interest" description="Disordered" evidence="1">
    <location>
        <begin position="13"/>
        <end position="134"/>
    </location>
</feature>
<feature type="region of interest" description="Disordered" evidence="1">
    <location>
        <begin position="177"/>
        <end position="261"/>
    </location>
</feature>